<dbReference type="CDD" id="cd04496">
    <property type="entry name" value="SSB_OBF"/>
    <property type="match status" value="1"/>
</dbReference>
<dbReference type="PANTHER" id="PTHR10302">
    <property type="entry name" value="SINGLE-STRANDED DNA-BINDING PROTEIN"/>
    <property type="match status" value="1"/>
</dbReference>
<dbReference type="PIRSF" id="PIRSF002070">
    <property type="entry name" value="SSB"/>
    <property type="match status" value="1"/>
</dbReference>
<dbReference type="NCBIfam" id="TIGR00621">
    <property type="entry name" value="ssb"/>
    <property type="match status" value="1"/>
</dbReference>
<reference evidence="5 6" key="1">
    <citation type="submission" date="2023-06" db="EMBL/GenBank/DDBJ databases">
        <title>Identification and characterization of antibiotic-resistant Gram-negative bacteria.</title>
        <authorList>
            <person name="Cho G.-S."/>
            <person name="Lee J."/>
            <person name="Tai E."/>
            <person name="Jeong S."/>
            <person name="Kim I."/>
            <person name="Kim B.-E."/>
            <person name="Jeong M.-I."/>
            <person name="Oh K.-K."/>
            <person name="Franz C.M.A.P."/>
        </authorList>
    </citation>
    <scope>NUCLEOTIDE SEQUENCE [LARGE SCALE GENOMIC DNA]</scope>
    <source>
        <strain evidence="5 6">V106_12</strain>
    </source>
</reference>
<keyword evidence="6" id="KW-1185">Reference proteome</keyword>
<comment type="subunit">
    <text evidence="2">Homotetramer.</text>
</comment>
<dbReference type="InterPro" id="IPR011344">
    <property type="entry name" value="ssDNA-bd"/>
</dbReference>
<dbReference type="Pfam" id="PF00436">
    <property type="entry name" value="SSB"/>
    <property type="match status" value="1"/>
</dbReference>
<feature type="DNA-binding region" evidence="2">
    <location>
        <begin position="55"/>
        <end position="61"/>
    </location>
</feature>
<dbReference type="PANTHER" id="PTHR10302:SF27">
    <property type="entry name" value="SINGLE-STRANDED DNA-BINDING PROTEIN"/>
    <property type="match status" value="1"/>
</dbReference>
<evidence type="ECO:0000256" key="2">
    <source>
        <dbReference type="HAMAP-Rule" id="MF_00984"/>
    </source>
</evidence>
<dbReference type="InterPro" id="IPR000424">
    <property type="entry name" value="Primosome_PriB/ssb"/>
</dbReference>
<organism evidence="5 6">
    <name type="scientific">Lelliottia wanjuensis</name>
    <dbReference type="NCBI Taxonomy" id="3050585"/>
    <lineage>
        <taxon>Bacteria</taxon>
        <taxon>Pseudomonadati</taxon>
        <taxon>Pseudomonadota</taxon>
        <taxon>Gammaproteobacteria</taxon>
        <taxon>Enterobacterales</taxon>
        <taxon>Enterobacteriaceae</taxon>
        <taxon>Lelliottia</taxon>
    </lineage>
</organism>
<evidence type="ECO:0000313" key="6">
    <source>
        <dbReference type="Proteomes" id="UP001223214"/>
    </source>
</evidence>
<dbReference type="GO" id="GO:0006260">
    <property type="term" value="P:DNA replication"/>
    <property type="evidence" value="ECO:0007669"/>
    <property type="project" value="InterPro"/>
</dbReference>
<dbReference type="PROSITE" id="PS50935">
    <property type="entry name" value="SSB"/>
    <property type="match status" value="1"/>
</dbReference>
<keyword evidence="1 2" id="KW-0238">DNA-binding</keyword>
<dbReference type="HAMAP" id="MF_00984">
    <property type="entry name" value="SSB"/>
    <property type="match status" value="1"/>
</dbReference>
<dbReference type="GO" id="GO:0009295">
    <property type="term" value="C:nucleoid"/>
    <property type="evidence" value="ECO:0007669"/>
    <property type="project" value="TreeGrafter"/>
</dbReference>
<evidence type="ECO:0000313" key="5">
    <source>
        <dbReference type="EMBL" id="MDK9361962.1"/>
    </source>
</evidence>
<sequence>MARRDLNKLCIIGYLGQDPEIRYTADKQPIALFSVATTESWRNKETGEHQERTQWHRVVVYNRLADVAAQFLKQGNQVYLEGRLKTRRWTDTLGAERLAVEVIVDMNGTLQILGHGPGAPTSGQTEIPPEPETDTRQPELPGLSENNHKEAAD</sequence>
<dbReference type="RefSeq" id="WP_285149713.1">
    <property type="nucleotide sequence ID" value="NZ_JASSOM010000003.1"/>
</dbReference>
<dbReference type="SUPFAM" id="SSF50249">
    <property type="entry name" value="Nucleic acid-binding proteins"/>
    <property type="match status" value="1"/>
</dbReference>
<name>A0AAP4CZ55_9ENTR</name>
<dbReference type="Gene3D" id="2.40.50.140">
    <property type="entry name" value="Nucleic acid-binding proteins"/>
    <property type="match status" value="1"/>
</dbReference>
<feature type="region of interest" description="Disordered" evidence="4">
    <location>
        <begin position="113"/>
        <end position="153"/>
    </location>
</feature>
<proteinExistence type="inferred from homology"/>
<evidence type="ECO:0000256" key="3">
    <source>
        <dbReference type="PIRNR" id="PIRNR002070"/>
    </source>
</evidence>
<gene>
    <name evidence="5" type="primary">ssb</name>
    <name evidence="5" type="ORF">QQF32_01925</name>
</gene>
<comment type="caution">
    <text evidence="5">The sequence shown here is derived from an EMBL/GenBank/DDBJ whole genome shotgun (WGS) entry which is preliminary data.</text>
</comment>
<dbReference type="AlphaFoldDB" id="A0AAP4CZ55"/>
<dbReference type="EMBL" id="JASSOM010000003">
    <property type="protein sequence ID" value="MDK9361962.1"/>
    <property type="molecule type" value="Genomic_DNA"/>
</dbReference>
<dbReference type="GO" id="GO:0003697">
    <property type="term" value="F:single-stranded DNA binding"/>
    <property type="evidence" value="ECO:0007669"/>
    <property type="project" value="UniProtKB-UniRule"/>
</dbReference>
<dbReference type="Proteomes" id="UP001223214">
    <property type="component" value="Unassembled WGS sequence"/>
</dbReference>
<comment type="caution">
    <text evidence="2">Lacks conserved residue(s) required for the propagation of feature annotation.</text>
</comment>
<dbReference type="InterPro" id="IPR012340">
    <property type="entry name" value="NA-bd_OB-fold"/>
</dbReference>
<protein>
    <recommendedName>
        <fullName evidence="2 3">Single-stranded DNA-binding protein</fullName>
        <shortName evidence="2">SSB</shortName>
    </recommendedName>
</protein>
<evidence type="ECO:0000256" key="4">
    <source>
        <dbReference type="SAM" id="MobiDB-lite"/>
    </source>
</evidence>
<evidence type="ECO:0000256" key="1">
    <source>
        <dbReference type="ARBA" id="ARBA00023125"/>
    </source>
</evidence>
<accession>A0AAP4CZ55</accession>